<dbReference type="SUPFAM" id="SSF50156">
    <property type="entry name" value="PDZ domain-like"/>
    <property type="match status" value="1"/>
</dbReference>
<dbReference type="Gene3D" id="2.30.42.10">
    <property type="match status" value="1"/>
</dbReference>
<feature type="region of interest" description="Disordered" evidence="1">
    <location>
        <begin position="183"/>
        <end position="275"/>
    </location>
</feature>
<comment type="caution">
    <text evidence="3">The sequence shown here is derived from an EMBL/GenBank/DDBJ whole genome shotgun (WGS) entry which is preliminary data.</text>
</comment>
<keyword evidence="2" id="KW-0732">Signal</keyword>
<keyword evidence="4" id="KW-1185">Reference proteome</keyword>
<proteinExistence type="predicted"/>
<evidence type="ECO:0000256" key="2">
    <source>
        <dbReference type="SAM" id="SignalP"/>
    </source>
</evidence>
<feature type="chain" id="PRO_5022802470" evidence="2">
    <location>
        <begin position="26"/>
        <end position="275"/>
    </location>
</feature>
<feature type="signal peptide" evidence="2">
    <location>
        <begin position="1"/>
        <end position="25"/>
    </location>
</feature>
<feature type="compositionally biased region" description="Acidic residues" evidence="1">
    <location>
        <begin position="189"/>
        <end position="275"/>
    </location>
</feature>
<gene>
    <name evidence="3" type="ORF">FHG66_05460</name>
</gene>
<name>A0A5C4N445_9RHOB</name>
<dbReference type="Proteomes" id="UP000305887">
    <property type="component" value="Unassembled WGS sequence"/>
</dbReference>
<sequence length="275" mass="29926">MPSPVQLTLSAYAMTVTLGASAALADVALPAPYVSRALDAVLLPIDAEVQSAFDLSEDDKGVLVLATEPGGVADTYGMIPGDVIEMVAGQRVASPVEVDEIVYYWILEGINDIDMGVWRGGNQVEVIGTITEESYWEVIEVTTVETWSSWEVETSFSYEDYYAEYSEEIVETYETSETLIEETVTSEEYTSEMSEEFSDEEAEEAVDDTGEEDLSEEAVDDDVEDGMTDEEEVASEDDVSDDEAVEDEASDEASDEAAEEETSDDAGDEADGEES</sequence>
<dbReference type="EMBL" id="VDFU01000004">
    <property type="protein sequence ID" value="TNC51607.1"/>
    <property type="molecule type" value="Genomic_DNA"/>
</dbReference>
<organism evidence="3 4">
    <name type="scientific">Rubellimicrobium rubrum</name>
    <dbReference type="NCBI Taxonomy" id="2585369"/>
    <lineage>
        <taxon>Bacteria</taxon>
        <taxon>Pseudomonadati</taxon>
        <taxon>Pseudomonadota</taxon>
        <taxon>Alphaproteobacteria</taxon>
        <taxon>Rhodobacterales</taxon>
        <taxon>Roseobacteraceae</taxon>
        <taxon>Rubellimicrobium</taxon>
    </lineage>
</organism>
<reference evidence="3 4" key="1">
    <citation type="submission" date="2019-06" db="EMBL/GenBank/DDBJ databases">
        <title>YIM 131921 draft genome.</title>
        <authorList>
            <person name="Jiang L."/>
        </authorList>
    </citation>
    <scope>NUCLEOTIDE SEQUENCE [LARGE SCALE GENOMIC DNA]</scope>
    <source>
        <strain evidence="3 4">YIM 131921</strain>
    </source>
</reference>
<dbReference type="InterPro" id="IPR036034">
    <property type="entry name" value="PDZ_sf"/>
</dbReference>
<accession>A0A5C4N445</accession>
<dbReference type="OrthoDB" id="8083606at2"/>
<evidence type="ECO:0000313" key="4">
    <source>
        <dbReference type="Proteomes" id="UP000305887"/>
    </source>
</evidence>
<dbReference type="RefSeq" id="WP_139075729.1">
    <property type="nucleotide sequence ID" value="NZ_VDFU01000004.1"/>
</dbReference>
<evidence type="ECO:0000313" key="3">
    <source>
        <dbReference type="EMBL" id="TNC51607.1"/>
    </source>
</evidence>
<dbReference type="AlphaFoldDB" id="A0A5C4N445"/>
<evidence type="ECO:0000256" key="1">
    <source>
        <dbReference type="SAM" id="MobiDB-lite"/>
    </source>
</evidence>
<protein>
    <submittedName>
        <fullName evidence="3">PDZ domain-containing protein</fullName>
    </submittedName>
</protein>